<keyword evidence="2" id="KW-1133">Transmembrane helix</keyword>
<keyword evidence="2" id="KW-0812">Transmembrane</keyword>
<organism evidence="3 4">
    <name type="scientific">Prymnesium parvum</name>
    <name type="common">Toxic golden alga</name>
    <dbReference type="NCBI Taxonomy" id="97485"/>
    <lineage>
        <taxon>Eukaryota</taxon>
        <taxon>Haptista</taxon>
        <taxon>Haptophyta</taxon>
        <taxon>Prymnesiophyceae</taxon>
        <taxon>Prymnesiales</taxon>
        <taxon>Prymnesiaceae</taxon>
        <taxon>Prymnesium</taxon>
    </lineage>
</organism>
<dbReference type="EMBL" id="JBGBPQ010000015">
    <property type="protein sequence ID" value="KAL1510644.1"/>
    <property type="molecule type" value="Genomic_DNA"/>
</dbReference>
<feature type="region of interest" description="Disordered" evidence="1">
    <location>
        <begin position="481"/>
        <end position="502"/>
    </location>
</feature>
<dbReference type="AlphaFoldDB" id="A0AB34J1S9"/>
<sequence length="625" mass="68045">MRLSSPLLFAALAFAREYRFVFFKVSGHRHIGDIVALGELELLDAAGGLLPVLSITNPGGLQPQGQAAEHLLDRNPQSKWIDQNFPRPAPGYLTGNTSILQMTLADEDQEVAGYRFFTANDNAHRDPVSWIFQRRDAADWADLHSIEDFLPPSEREVSYLHGSEAFWVVAPPPAPPRPEYRLLVTGTRDKASDAVQLSDVVLWTDDPAVAAPIFQTTNPGGRNPPNQGPFEATDRKNHTKWVDTNFATQSPPLSELRITLAADVAVHAYELFTANDASKRDPTSWTFEVRDSDGNWRVLSAKHAVSPPLKRMTSYGPPFGLLHWPPPSPPQVPAPPNPPPSPPRSPEPHPPPRPPRPPPAPPYHPTPSPPPPTLTKAGAAPPPFTLSPVSSGLSADSGGSSPLFVLLFTLIGAWLLCVCGCVACKKYGKCPTKVQVSLPRGFVLYIESKTPLPAETTAVPEQLGADILAGPLGESARILESEQNEPGAGDYTEYPDQAKERSRVSVLSGEKFKVMLSQSRTPSGSGDNAFQRSMRWLIREEDRHGLFSTHDGVVEDVDSTRLHDEDEPQVSPLVLQPLQDTAAAPEAQEVDEDRLPQEDPAESAPSRSTTDEIHSPKNPPDTLGV</sequence>
<evidence type="ECO:0008006" key="5">
    <source>
        <dbReference type="Google" id="ProtNLM"/>
    </source>
</evidence>
<name>A0AB34J1S9_PRYPA</name>
<evidence type="ECO:0000313" key="3">
    <source>
        <dbReference type="EMBL" id="KAL1510644.1"/>
    </source>
</evidence>
<protein>
    <recommendedName>
        <fullName evidence="5">F5/8 type C domain-containing protein</fullName>
    </recommendedName>
</protein>
<proteinExistence type="predicted"/>
<evidence type="ECO:0000313" key="4">
    <source>
        <dbReference type="Proteomes" id="UP001515480"/>
    </source>
</evidence>
<feature type="compositionally biased region" description="Pro residues" evidence="1">
    <location>
        <begin position="324"/>
        <end position="373"/>
    </location>
</feature>
<dbReference type="Proteomes" id="UP001515480">
    <property type="component" value="Unassembled WGS sequence"/>
</dbReference>
<evidence type="ECO:0000256" key="2">
    <source>
        <dbReference type="SAM" id="Phobius"/>
    </source>
</evidence>
<evidence type="ECO:0000256" key="1">
    <source>
        <dbReference type="SAM" id="MobiDB-lite"/>
    </source>
</evidence>
<accession>A0AB34J1S9</accession>
<keyword evidence="2" id="KW-0472">Membrane</keyword>
<feature type="region of interest" description="Disordered" evidence="1">
    <location>
        <begin position="561"/>
        <end position="625"/>
    </location>
</feature>
<reference evidence="3 4" key="1">
    <citation type="journal article" date="2024" name="Science">
        <title>Giant polyketide synthase enzymes in the biosynthesis of giant marine polyether toxins.</title>
        <authorList>
            <person name="Fallon T.R."/>
            <person name="Shende V.V."/>
            <person name="Wierzbicki I.H."/>
            <person name="Pendleton A.L."/>
            <person name="Watervoot N.F."/>
            <person name="Auber R.P."/>
            <person name="Gonzalez D.J."/>
            <person name="Wisecaver J.H."/>
            <person name="Moore B.S."/>
        </authorList>
    </citation>
    <scope>NUCLEOTIDE SEQUENCE [LARGE SCALE GENOMIC DNA]</scope>
    <source>
        <strain evidence="3 4">12B1</strain>
    </source>
</reference>
<gene>
    <name evidence="3" type="ORF">AB1Y20_006943</name>
</gene>
<keyword evidence="4" id="KW-1185">Reference proteome</keyword>
<feature type="transmembrane region" description="Helical" evidence="2">
    <location>
        <begin position="403"/>
        <end position="424"/>
    </location>
</feature>
<feature type="region of interest" description="Disordered" evidence="1">
    <location>
        <begin position="322"/>
        <end position="383"/>
    </location>
</feature>
<comment type="caution">
    <text evidence="3">The sequence shown here is derived from an EMBL/GenBank/DDBJ whole genome shotgun (WGS) entry which is preliminary data.</text>
</comment>